<feature type="region of interest" description="Disordered" evidence="1">
    <location>
        <begin position="1"/>
        <end position="26"/>
    </location>
</feature>
<organism evidence="2 3">
    <name type="scientific">Roseobacter sinensis</name>
    <dbReference type="NCBI Taxonomy" id="2931391"/>
    <lineage>
        <taxon>Bacteria</taxon>
        <taxon>Pseudomonadati</taxon>
        <taxon>Pseudomonadota</taxon>
        <taxon>Alphaproteobacteria</taxon>
        <taxon>Rhodobacterales</taxon>
        <taxon>Roseobacteraceae</taxon>
        <taxon>Roseobacter</taxon>
    </lineage>
</organism>
<dbReference type="RefSeq" id="WP_263846645.1">
    <property type="nucleotide sequence ID" value="NZ_JALIEB010000051.1"/>
</dbReference>
<dbReference type="Proteomes" id="UP001208690">
    <property type="component" value="Unassembled WGS sequence"/>
</dbReference>
<keyword evidence="3" id="KW-1185">Reference proteome</keyword>
<name>A0ABT3BLJ3_9RHOB</name>
<dbReference type="EMBL" id="JALIEB010000051">
    <property type="protein sequence ID" value="MCV3274441.1"/>
    <property type="molecule type" value="Genomic_DNA"/>
</dbReference>
<feature type="non-terminal residue" evidence="2">
    <location>
        <position position="1"/>
    </location>
</feature>
<proteinExistence type="predicted"/>
<protein>
    <submittedName>
        <fullName evidence="2">Uncharacterized protein</fullName>
    </submittedName>
</protein>
<evidence type="ECO:0000256" key="1">
    <source>
        <dbReference type="SAM" id="MobiDB-lite"/>
    </source>
</evidence>
<gene>
    <name evidence="2" type="ORF">MUB52_23695</name>
</gene>
<evidence type="ECO:0000313" key="2">
    <source>
        <dbReference type="EMBL" id="MCV3274441.1"/>
    </source>
</evidence>
<comment type="caution">
    <text evidence="2">The sequence shown here is derived from an EMBL/GenBank/DDBJ whole genome shotgun (WGS) entry which is preliminary data.</text>
</comment>
<reference evidence="2 3" key="1">
    <citation type="submission" date="2022-04" db="EMBL/GenBank/DDBJ databases">
        <title>Roseobacter sp. WL0113 is a bacterium isolated from neritic sediment.</title>
        <authorList>
            <person name="Wang L."/>
            <person name="He W."/>
            <person name="Zhang D.-F."/>
        </authorList>
    </citation>
    <scope>NUCLEOTIDE SEQUENCE [LARGE SCALE GENOMIC DNA]</scope>
    <source>
        <strain evidence="2 3">WL0113</strain>
    </source>
</reference>
<evidence type="ECO:0000313" key="3">
    <source>
        <dbReference type="Proteomes" id="UP001208690"/>
    </source>
</evidence>
<accession>A0ABT3BLJ3</accession>
<sequence length="61" mass="6536">QHAATGARNPIRETADQWPSNRGLDTCPGNKINDLIGEWKERSANGGVAPSADKFPAIGDY</sequence>